<name>A0AAW1SME6_9CHLO</name>
<dbReference type="Gene3D" id="3.10.110.10">
    <property type="entry name" value="Ubiquitin Conjugating Enzyme"/>
    <property type="match status" value="1"/>
</dbReference>
<feature type="region of interest" description="Disordered" evidence="1">
    <location>
        <begin position="185"/>
        <end position="210"/>
    </location>
</feature>
<keyword evidence="4" id="KW-1185">Reference proteome</keyword>
<evidence type="ECO:0000259" key="2">
    <source>
        <dbReference type="PROSITE" id="PS50127"/>
    </source>
</evidence>
<dbReference type="AlphaFoldDB" id="A0AAW1SME6"/>
<dbReference type="EMBL" id="JALJOV010001455">
    <property type="protein sequence ID" value="KAK9847600.1"/>
    <property type="molecule type" value="Genomic_DNA"/>
</dbReference>
<dbReference type="CDD" id="cd23802">
    <property type="entry name" value="UBCc_UBE2Q"/>
    <property type="match status" value="1"/>
</dbReference>
<evidence type="ECO:0000313" key="3">
    <source>
        <dbReference type="EMBL" id="KAK9847600.1"/>
    </source>
</evidence>
<evidence type="ECO:0000256" key="1">
    <source>
        <dbReference type="SAM" id="MobiDB-lite"/>
    </source>
</evidence>
<organism evidence="3 4">
    <name type="scientific">Apatococcus fuscideae</name>
    <dbReference type="NCBI Taxonomy" id="2026836"/>
    <lineage>
        <taxon>Eukaryota</taxon>
        <taxon>Viridiplantae</taxon>
        <taxon>Chlorophyta</taxon>
        <taxon>core chlorophytes</taxon>
        <taxon>Trebouxiophyceae</taxon>
        <taxon>Chlorellales</taxon>
        <taxon>Chlorellaceae</taxon>
        <taxon>Apatococcus</taxon>
    </lineage>
</organism>
<feature type="domain" description="UBC core" evidence="2">
    <location>
        <begin position="1"/>
        <end position="181"/>
    </location>
</feature>
<proteinExistence type="predicted"/>
<reference evidence="3 4" key="1">
    <citation type="journal article" date="2024" name="Nat. Commun.">
        <title>Phylogenomics reveals the evolutionary origins of lichenization in chlorophyte algae.</title>
        <authorList>
            <person name="Puginier C."/>
            <person name="Libourel C."/>
            <person name="Otte J."/>
            <person name="Skaloud P."/>
            <person name="Haon M."/>
            <person name="Grisel S."/>
            <person name="Petersen M."/>
            <person name="Berrin J.G."/>
            <person name="Delaux P.M."/>
            <person name="Dal Grande F."/>
            <person name="Keller J."/>
        </authorList>
    </citation>
    <scope>NUCLEOTIDE SEQUENCE [LARGE SCALE GENOMIC DNA]</scope>
    <source>
        <strain evidence="3 4">SAG 2523</strain>
    </source>
</reference>
<dbReference type="InterPro" id="IPR000608">
    <property type="entry name" value="UBC"/>
</dbReference>
<accession>A0AAW1SME6</accession>
<evidence type="ECO:0000313" key="4">
    <source>
        <dbReference type="Proteomes" id="UP001485043"/>
    </source>
</evidence>
<dbReference type="PROSITE" id="PS50127">
    <property type="entry name" value="UBC_2"/>
    <property type="match status" value="1"/>
</dbReference>
<comment type="caution">
    <text evidence="3">The sequence shown here is derived from an EMBL/GenBank/DDBJ whole genome shotgun (WGS) entry which is preliminary data.</text>
</comment>
<feature type="region of interest" description="Disordered" evidence="1">
    <location>
        <begin position="262"/>
        <end position="299"/>
    </location>
</feature>
<dbReference type="InterPro" id="IPR016135">
    <property type="entry name" value="UBQ-conjugating_enzyme/RWD"/>
</dbReference>
<dbReference type="SUPFAM" id="SSF54495">
    <property type="entry name" value="UBC-like"/>
    <property type="match status" value="1"/>
</dbReference>
<protein>
    <recommendedName>
        <fullName evidence="2">UBC core domain-containing protein</fullName>
    </recommendedName>
</protein>
<sequence>MAEFHAMCKQPGTQLSHMEMVDDNALTWRFRVANFDDDVPAGRQLNQDLAQLGAAHGQDYILMEAIFPPEYPNKPFFLRVITPRCRMYTGHVTAGGSICIEALTLSGSPGSWQAAYCFESIIQLVLTNMIHCESVMVRTATGPGGRSGPLRVDFHMGHSVLHPYSEWEAKSAFERMMNHHRISGWGGGNEHAAGPNRNPATHHRSSGLIGGGKSSWFERRRLAHGLSAAADDANANPSPGGSSLDLLTDPFASFFNLADHPGAGSRAKAARPATSTEGHCSRRSRVDGFEDSSYSVPRQ</sequence>
<gene>
    <name evidence="3" type="ORF">WJX84_002213</name>
</gene>
<dbReference type="Proteomes" id="UP001485043">
    <property type="component" value="Unassembled WGS sequence"/>
</dbReference>